<dbReference type="AlphaFoldDB" id="A0A8A4TT34"/>
<evidence type="ECO:0000313" key="3">
    <source>
        <dbReference type="EMBL" id="QTD52212.1"/>
    </source>
</evidence>
<dbReference type="SUPFAM" id="SSF54001">
    <property type="entry name" value="Cysteine proteinases"/>
    <property type="match status" value="1"/>
</dbReference>
<dbReference type="Pfam" id="PF01841">
    <property type="entry name" value="Transglut_core"/>
    <property type="match status" value="1"/>
</dbReference>
<proteinExistence type="predicted"/>
<reference evidence="3" key="1">
    <citation type="submission" date="2021-03" db="EMBL/GenBank/DDBJ databases">
        <title>Acanthopleuribacteraceae sp. M133.</title>
        <authorList>
            <person name="Wang G."/>
        </authorList>
    </citation>
    <scope>NUCLEOTIDE SEQUENCE</scope>
    <source>
        <strain evidence="3">M133</strain>
    </source>
</reference>
<protein>
    <submittedName>
        <fullName evidence="3">Transglutaminase domain-containing protein</fullName>
    </submittedName>
</protein>
<evidence type="ECO:0000259" key="2">
    <source>
        <dbReference type="Pfam" id="PF01841"/>
    </source>
</evidence>
<feature type="domain" description="Transglutaminase-like" evidence="2">
    <location>
        <begin position="209"/>
        <end position="309"/>
    </location>
</feature>
<dbReference type="RefSeq" id="WP_237382321.1">
    <property type="nucleotide sequence ID" value="NZ_CP071793.1"/>
</dbReference>
<evidence type="ECO:0000313" key="4">
    <source>
        <dbReference type="Proteomes" id="UP000663929"/>
    </source>
</evidence>
<gene>
    <name evidence="3" type="ORF">J3U87_07040</name>
</gene>
<evidence type="ECO:0000256" key="1">
    <source>
        <dbReference type="SAM" id="SignalP"/>
    </source>
</evidence>
<keyword evidence="4" id="KW-1185">Reference proteome</keyword>
<dbReference type="Proteomes" id="UP000663929">
    <property type="component" value="Chromosome"/>
</dbReference>
<feature type="signal peptide" evidence="1">
    <location>
        <begin position="1"/>
        <end position="19"/>
    </location>
</feature>
<accession>A0A8A4TT34</accession>
<sequence length="346" mass="38831">MVRSVFLVFLLTTGISISAQSNQVTYANAEVRWLAQELFDELKKDTGNKALYHVLSRADRVARDRQVDAVTFLLNRSEALAVVAPEKKGIQIDENALPNYSRDVVAQTMLDLYFDVNDPANPALRLVDAEPARLAVFYALVDRMDGRLDARLDTPNLDGLYELWIQQGAPVASLCFDCRLDQRWADRRGLINTDGLEGLLPRRLVRFLKSSHADKRKVNRLASYIRREVVPVEEEFDQDFWQTPYETLMTGTGDCEDFAILFQAIAEKYQIPTKLVVGKVALASQPGQAQSAENDAVEASFDHAWVVFDGQVVDLTARSELASKVAYKPILALDSNNGWFLSAKND</sequence>
<dbReference type="EMBL" id="CP071793">
    <property type="protein sequence ID" value="QTD52212.1"/>
    <property type="molecule type" value="Genomic_DNA"/>
</dbReference>
<dbReference type="InterPro" id="IPR002931">
    <property type="entry name" value="Transglutaminase-like"/>
</dbReference>
<organism evidence="3 4">
    <name type="scientific">Sulfidibacter corallicola</name>
    <dbReference type="NCBI Taxonomy" id="2818388"/>
    <lineage>
        <taxon>Bacteria</taxon>
        <taxon>Pseudomonadati</taxon>
        <taxon>Acidobacteriota</taxon>
        <taxon>Holophagae</taxon>
        <taxon>Acanthopleuribacterales</taxon>
        <taxon>Acanthopleuribacteraceae</taxon>
        <taxon>Sulfidibacter</taxon>
    </lineage>
</organism>
<dbReference type="Gene3D" id="3.10.620.30">
    <property type="match status" value="1"/>
</dbReference>
<feature type="chain" id="PRO_5035257218" evidence="1">
    <location>
        <begin position="20"/>
        <end position="346"/>
    </location>
</feature>
<name>A0A8A4TT34_SULCO</name>
<keyword evidence="1" id="KW-0732">Signal</keyword>
<dbReference type="KEGG" id="scor:J3U87_07040"/>
<dbReference type="InterPro" id="IPR038765">
    <property type="entry name" value="Papain-like_cys_pep_sf"/>
</dbReference>